<dbReference type="EMBL" id="LCNM01000020">
    <property type="protein sequence ID" value="KKU55458.1"/>
    <property type="molecule type" value="Genomic_DNA"/>
</dbReference>
<sequence length="223" mass="25381">MKLALLLPGYLDSPDYLHMKTFEKGLKKLGYTTERLDPCDLWKTGDVKNYTITNYLKQIQERVDAYKNQNPTEVVLVGHSMGGFVSIVAGSTIGGVIKIVSLCSPPDRIGSVEDWGGKEFRHSKRDLPNEPKKFRTFDIPYSFAKDGLQYSAVEEVKKMHRPLMIFIALEDTVCPPELTEEIVVSANNPYVIRQENMGHDFRHSQKECNIVMKHIKKFLAETS</sequence>
<gene>
    <name evidence="2" type="ORF">UX78_C0020G0023</name>
</gene>
<name>A0A0G1TMQ5_9BACT</name>
<dbReference type="Proteomes" id="UP000034607">
    <property type="component" value="Unassembled WGS sequence"/>
</dbReference>
<proteinExistence type="predicted"/>
<organism evidence="2 3">
    <name type="scientific">Candidatus Amesbacteria bacterium GW2011_GWA2_47_11</name>
    <dbReference type="NCBI Taxonomy" id="1618357"/>
    <lineage>
        <taxon>Bacteria</taxon>
        <taxon>Candidatus Amesiibacteriota</taxon>
    </lineage>
</organism>
<evidence type="ECO:0000313" key="3">
    <source>
        <dbReference type="Proteomes" id="UP000034607"/>
    </source>
</evidence>
<dbReference type="InterPro" id="IPR029058">
    <property type="entry name" value="AB_hydrolase_fold"/>
</dbReference>
<comment type="caution">
    <text evidence="2">The sequence shown here is derived from an EMBL/GenBank/DDBJ whole genome shotgun (WGS) entry which is preliminary data.</text>
</comment>
<dbReference type="Gene3D" id="3.40.50.1820">
    <property type="entry name" value="alpha/beta hydrolase"/>
    <property type="match status" value="1"/>
</dbReference>
<evidence type="ECO:0000313" key="2">
    <source>
        <dbReference type="EMBL" id="KKU55458.1"/>
    </source>
</evidence>
<dbReference type="AlphaFoldDB" id="A0A0G1TMQ5"/>
<evidence type="ECO:0000259" key="1">
    <source>
        <dbReference type="Pfam" id="PF07819"/>
    </source>
</evidence>
<accession>A0A0G1TMQ5</accession>
<dbReference type="Pfam" id="PF07819">
    <property type="entry name" value="PGAP1"/>
    <property type="match status" value="1"/>
</dbReference>
<feature type="domain" description="GPI inositol-deacylase PGAP1-like alpha/beta" evidence="1">
    <location>
        <begin position="54"/>
        <end position="120"/>
    </location>
</feature>
<reference evidence="2 3" key="1">
    <citation type="journal article" date="2015" name="Nature">
        <title>rRNA introns, odd ribosomes, and small enigmatic genomes across a large radiation of phyla.</title>
        <authorList>
            <person name="Brown C.T."/>
            <person name="Hug L.A."/>
            <person name="Thomas B.C."/>
            <person name="Sharon I."/>
            <person name="Castelle C.J."/>
            <person name="Singh A."/>
            <person name="Wilkins M.J."/>
            <person name="Williams K.H."/>
            <person name="Banfield J.F."/>
        </authorList>
    </citation>
    <scope>NUCLEOTIDE SEQUENCE [LARGE SCALE GENOMIC DNA]</scope>
</reference>
<protein>
    <recommendedName>
        <fullName evidence="1">GPI inositol-deacylase PGAP1-like alpha/beta domain-containing protein</fullName>
    </recommendedName>
</protein>
<dbReference type="SUPFAM" id="SSF53474">
    <property type="entry name" value="alpha/beta-Hydrolases"/>
    <property type="match status" value="1"/>
</dbReference>
<dbReference type="InterPro" id="IPR012908">
    <property type="entry name" value="PGAP1-ab_dom-like"/>
</dbReference>
<dbReference type="GO" id="GO:0016788">
    <property type="term" value="F:hydrolase activity, acting on ester bonds"/>
    <property type="evidence" value="ECO:0007669"/>
    <property type="project" value="InterPro"/>
</dbReference>